<gene>
    <name evidence="3" type="ORF">ERS852568_01248</name>
</gene>
<keyword evidence="2" id="KW-1133">Transmembrane helix</keyword>
<keyword evidence="2" id="KW-0472">Membrane</keyword>
<organism evidence="3 4">
    <name type="scientific">Clostridium baratii</name>
    <dbReference type="NCBI Taxonomy" id="1561"/>
    <lineage>
        <taxon>Bacteria</taxon>
        <taxon>Bacillati</taxon>
        <taxon>Bacillota</taxon>
        <taxon>Clostridia</taxon>
        <taxon>Eubacteriales</taxon>
        <taxon>Clostridiaceae</taxon>
        <taxon>Clostridium</taxon>
    </lineage>
</organism>
<dbReference type="EMBL" id="CZBO01000001">
    <property type="protein sequence ID" value="CUP90642.1"/>
    <property type="molecule type" value="Genomic_DNA"/>
</dbReference>
<keyword evidence="2" id="KW-0812">Transmembrane</keyword>
<protein>
    <submittedName>
        <fullName evidence="3">Uncharacterized protein</fullName>
    </submittedName>
</protein>
<evidence type="ECO:0000256" key="2">
    <source>
        <dbReference type="SAM" id="Phobius"/>
    </source>
</evidence>
<dbReference type="Proteomes" id="UP000095563">
    <property type="component" value="Unassembled WGS sequence"/>
</dbReference>
<evidence type="ECO:0000313" key="3">
    <source>
        <dbReference type="EMBL" id="CUP90642.1"/>
    </source>
</evidence>
<dbReference type="RefSeq" id="WP_055207192.1">
    <property type="nucleotide sequence ID" value="NZ_CZBO01000001.1"/>
</dbReference>
<proteinExistence type="predicted"/>
<accession>A0A174RYV9</accession>
<dbReference type="AlphaFoldDB" id="A0A174RYV9"/>
<sequence length="90" mass="10232">MNTQTKTLIKFVLSLIGITVVFNFVFKNIVISFPAAFLISVTYFYSPEKLIARREKEEAEKELTATENNDTLNNKNGNSKGNNKKSKKNK</sequence>
<feature type="transmembrane region" description="Helical" evidence="2">
    <location>
        <begin position="7"/>
        <end position="24"/>
    </location>
</feature>
<name>A0A174RYV9_9CLOT</name>
<reference evidence="3 4" key="1">
    <citation type="submission" date="2015-09" db="EMBL/GenBank/DDBJ databases">
        <authorList>
            <consortium name="Pathogen Informatics"/>
        </authorList>
    </citation>
    <scope>NUCLEOTIDE SEQUENCE [LARGE SCALE GENOMIC DNA]</scope>
    <source>
        <strain evidence="3 4">2789STDY5834956</strain>
    </source>
</reference>
<evidence type="ECO:0000256" key="1">
    <source>
        <dbReference type="SAM" id="MobiDB-lite"/>
    </source>
</evidence>
<feature type="transmembrane region" description="Helical" evidence="2">
    <location>
        <begin position="30"/>
        <end position="46"/>
    </location>
</feature>
<evidence type="ECO:0000313" key="4">
    <source>
        <dbReference type="Proteomes" id="UP000095563"/>
    </source>
</evidence>
<feature type="region of interest" description="Disordered" evidence="1">
    <location>
        <begin position="57"/>
        <end position="90"/>
    </location>
</feature>